<dbReference type="Proteomes" id="UP001296104">
    <property type="component" value="Unassembled WGS sequence"/>
</dbReference>
<feature type="chain" id="PRO_5042551217" description="LysM domain-containing protein" evidence="2">
    <location>
        <begin position="17"/>
        <end position="317"/>
    </location>
</feature>
<feature type="domain" description="LysM" evidence="3">
    <location>
        <begin position="130"/>
        <end position="174"/>
    </location>
</feature>
<keyword evidence="2" id="KW-0732">Signal</keyword>
<feature type="domain" description="LysM" evidence="3">
    <location>
        <begin position="261"/>
        <end position="305"/>
    </location>
</feature>
<proteinExistence type="predicted"/>
<dbReference type="PANTHER" id="PTHR33734:SF22">
    <property type="entry name" value="MEMBRANE-BOUND LYTIC MUREIN TRANSGLYCOSYLASE D"/>
    <property type="match status" value="1"/>
</dbReference>
<dbReference type="InterPro" id="IPR036779">
    <property type="entry name" value="LysM_dom_sf"/>
</dbReference>
<dbReference type="InterPro" id="IPR018392">
    <property type="entry name" value="LysM"/>
</dbReference>
<dbReference type="Pfam" id="PF01476">
    <property type="entry name" value="LysM"/>
    <property type="match status" value="3"/>
</dbReference>
<dbReference type="EMBL" id="CAVMBE010000070">
    <property type="protein sequence ID" value="CAK4032776.1"/>
    <property type="molecule type" value="Genomic_DNA"/>
</dbReference>
<keyword evidence="5" id="KW-1185">Reference proteome</keyword>
<protein>
    <recommendedName>
        <fullName evidence="3">LysM domain-containing protein</fullName>
    </recommendedName>
</protein>
<evidence type="ECO:0000256" key="2">
    <source>
        <dbReference type="SAM" id="SignalP"/>
    </source>
</evidence>
<feature type="compositionally biased region" description="Gly residues" evidence="1">
    <location>
        <begin position="106"/>
        <end position="117"/>
    </location>
</feature>
<evidence type="ECO:0000256" key="1">
    <source>
        <dbReference type="SAM" id="MobiDB-lite"/>
    </source>
</evidence>
<dbReference type="SUPFAM" id="SSF54106">
    <property type="entry name" value="LysM domain"/>
    <property type="match status" value="3"/>
</dbReference>
<dbReference type="AlphaFoldDB" id="A0AAI8Z5D1"/>
<feature type="compositionally biased region" description="Gly residues" evidence="1">
    <location>
        <begin position="81"/>
        <end position="91"/>
    </location>
</feature>
<sequence>MQGLVFLAGLLTAVNGGALLPRTANYPDPQYMPSGSGDNSAIHPSESQDKPLPPHSGGGAYPPPSYSGGGSGGSLSNPSGGPSGSGGGGAGYSPSSNGGSDNPSQGGSGSAGSGSGGSASGLICGASDIVDHIVVKGDTLGKLAHQFNTGICDIANLNNIANPNLIITGTTLHIPENCANPDNTTCHPDQDTTPTEVCVLGLPGTYTVKSGDTLNQISKNFNITLQSLEGANTQISNFDVITPGELINLPICPNSQCENVGTYTIQNGDLFVDLAKKYGTTIGQIEALNENADPEQLQPGMVIVLPQGCRNLTEAVA</sequence>
<feature type="compositionally biased region" description="Low complexity" evidence="1">
    <location>
        <begin position="92"/>
        <end position="105"/>
    </location>
</feature>
<evidence type="ECO:0000259" key="3">
    <source>
        <dbReference type="PROSITE" id="PS51782"/>
    </source>
</evidence>
<name>A0AAI8Z5D1_9PEZI</name>
<evidence type="ECO:0000313" key="5">
    <source>
        <dbReference type="Proteomes" id="UP001296104"/>
    </source>
</evidence>
<dbReference type="Gene3D" id="3.10.350.10">
    <property type="entry name" value="LysM domain"/>
    <property type="match status" value="3"/>
</dbReference>
<feature type="signal peptide" evidence="2">
    <location>
        <begin position="1"/>
        <end position="16"/>
    </location>
</feature>
<feature type="domain" description="LysM" evidence="3">
    <location>
        <begin position="204"/>
        <end position="249"/>
    </location>
</feature>
<reference evidence="4" key="1">
    <citation type="submission" date="2023-11" db="EMBL/GenBank/DDBJ databases">
        <authorList>
            <person name="Alioto T."/>
            <person name="Alioto T."/>
            <person name="Gomez Garrido J."/>
        </authorList>
    </citation>
    <scope>NUCLEOTIDE SEQUENCE</scope>
</reference>
<dbReference type="PANTHER" id="PTHR33734">
    <property type="entry name" value="LYSM DOMAIN-CONTAINING GPI-ANCHORED PROTEIN 2"/>
    <property type="match status" value="1"/>
</dbReference>
<dbReference type="SMART" id="SM00257">
    <property type="entry name" value="LysM"/>
    <property type="match status" value="3"/>
</dbReference>
<dbReference type="PROSITE" id="PS51782">
    <property type="entry name" value="LYSM"/>
    <property type="match status" value="3"/>
</dbReference>
<comment type="caution">
    <text evidence="4">The sequence shown here is derived from an EMBL/GenBank/DDBJ whole genome shotgun (WGS) entry which is preliminary data.</text>
</comment>
<organism evidence="4 5">
    <name type="scientific">Lecanosticta acicola</name>
    <dbReference type="NCBI Taxonomy" id="111012"/>
    <lineage>
        <taxon>Eukaryota</taxon>
        <taxon>Fungi</taxon>
        <taxon>Dikarya</taxon>
        <taxon>Ascomycota</taxon>
        <taxon>Pezizomycotina</taxon>
        <taxon>Dothideomycetes</taxon>
        <taxon>Dothideomycetidae</taxon>
        <taxon>Mycosphaerellales</taxon>
        <taxon>Mycosphaerellaceae</taxon>
        <taxon>Lecanosticta</taxon>
    </lineage>
</organism>
<evidence type="ECO:0000313" key="4">
    <source>
        <dbReference type="EMBL" id="CAK4032776.1"/>
    </source>
</evidence>
<dbReference type="CDD" id="cd00118">
    <property type="entry name" value="LysM"/>
    <property type="match status" value="3"/>
</dbReference>
<feature type="region of interest" description="Disordered" evidence="1">
    <location>
        <begin position="28"/>
        <end position="117"/>
    </location>
</feature>
<gene>
    <name evidence="4" type="ORF">LECACI_7A007934</name>
</gene>
<accession>A0AAI8Z5D1</accession>